<evidence type="ECO:0000256" key="2">
    <source>
        <dbReference type="ARBA" id="ARBA00023002"/>
    </source>
</evidence>
<dbReference type="Pfam" id="PF02668">
    <property type="entry name" value="TauD"/>
    <property type="match status" value="1"/>
</dbReference>
<sequence length="353" mass="40708">MEHPQTTKPNIKQLGLTTRKSVNISSEELVRTSYLQPESSLPLVVEPNLDNLNLAIWTQNNRSWIQNQILQHGGILFRSFNIKDVAEFQQFIQALSGNLLEYSYRSTPRNHVSGNIYTSTEYPATHFIPLHNEMSYSRTWPLKIAFFCIKKADQGGETPIADSRKIFSRINTKIKEKFLQKGVMYVRNYGVGLDLSWQSVFNTNNKLDVEIYCDRTGIELEWRDKETSGFSLRTRQICQAVAKHPQTSEIVWFNQSHLFHISSLEPSVRTQLLANFSEEDLPRNAYYGDGSVIEDSILEEIREIYQQEAIIFPWQEGDVLLLDNMLSAHGRMPFQGSRKVVVGMAEEYNSPEY</sequence>
<evidence type="ECO:0000256" key="3">
    <source>
        <dbReference type="ARBA" id="ARBA00023194"/>
    </source>
</evidence>
<keyword evidence="3" id="KW-0045">Antibiotic biosynthesis</keyword>
<keyword evidence="2" id="KW-0560">Oxidoreductase</keyword>
<protein>
    <recommendedName>
        <fullName evidence="4">TauD/TfdA-like domain-containing protein</fullName>
    </recommendedName>
</protein>
<evidence type="ECO:0000313" key="5">
    <source>
        <dbReference type="EMBL" id="BDI19714.1"/>
    </source>
</evidence>
<evidence type="ECO:0000259" key="4">
    <source>
        <dbReference type="Pfam" id="PF02668"/>
    </source>
</evidence>
<reference evidence="5" key="1">
    <citation type="submission" date="2022-04" db="EMBL/GenBank/DDBJ databases">
        <title>Complete genome sequence of a cyanobacterium, Nostoc sp. SO-36, isolated in Antarctica.</title>
        <authorList>
            <person name="Kanesaki Y."/>
            <person name="Effendi D."/>
            <person name="Sakamoto T."/>
            <person name="Ohtani S."/>
            <person name="Awai K."/>
        </authorList>
    </citation>
    <scope>NUCLEOTIDE SEQUENCE</scope>
    <source>
        <strain evidence="5">SO-36</strain>
    </source>
</reference>
<feature type="domain" description="TauD/TfdA-like" evidence="4">
    <location>
        <begin position="48"/>
        <end position="341"/>
    </location>
</feature>
<dbReference type="EMBL" id="AP025732">
    <property type="protein sequence ID" value="BDI19714.1"/>
    <property type="molecule type" value="Genomic_DNA"/>
</dbReference>
<proteinExistence type="predicted"/>
<dbReference type="InterPro" id="IPR042098">
    <property type="entry name" value="TauD-like_sf"/>
</dbReference>
<dbReference type="Gene3D" id="3.60.130.10">
    <property type="entry name" value="Clavaminate synthase-like"/>
    <property type="match status" value="1"/>
</dbReference>
<dbReference type="PANTHER" id="PTHR10696">
    <property type="entry name" value="GAMMA-BUTYROBETAINE HYDROXYLASE-RELATED"/>
    <property type="match status" value="1"/>
</dbReference>
<dbReference type="InterPro" id="IPR003819">
    <property type="entry name" value="TauD/TfdA-like"/>
</dbReference>
<dbReference type="RefSeq" id="WP_251957286.1">
    <property type="nucleotide sequence ID" value="NZ_AP025732.1"/>
</dbReference>
<evidence type="ECO:0000313" key="6">
    <source>
        <dbReference type="Proteomes" id="UP001055453"/>
    </source>
</evidence>
<keyword evidence="6" id="KW-1185">Reference proteome</keyword>
<organism evidence="5 6">
    <name type="scientific">Nostoc cf. commune SO-36</name>
    <dbReference type="NCBI Taxonomy" id="449208"/>
    <lineage>
        <taxon>Bacteria</taxon>
        <taxon>Bacillati</taxon>
        <taxon>Cyanobacteriota</taxon>
        <taxon>Cyanophyceae</taxon>
        <taxon>Nostocales</taxon>
        <taxon>Nostocaceae</taxon>
        <taxon>Nostoc</taxon>
    </lineage>
</organism>
<gene>
    <name evidence="5" type="ORF">ANSO36C_55160</name>
</gene>
<evidence type="ECO:0000256" key="1">
    <source>
        <dbReference type="ARBA" id="ARBA00001954"/>
    </source>
</evidence>
<accession>A0ABN6QD18</accession>
<dbReference type="SUPFAM" id="SSF51197">
    <property type="entry name" value="Clavaminate synthase-like"/>
    <property type="match status" value="1"/>
</dbReference>
<dbReference type="InterPro" id="IPR050411">
    <property type="entry name" value="AlphaKG_dependent_hydroxylases"/>
</dbReference>
<name>A0ABN6QD18_NOSCO</name>
<comment type="cofactor">
    <cofactor evidence="1">
        <name>Fe(2+)</name>
        <dbReference type="ChEBI" id="CHEBI:29033"/>
    </cofactor>
</comment>
<dbReference type="PANTHER" id="PTHR10696:SF56">
    <property type="entry name" value="TAUD_TFDA-LIKE DOMAIN-CONTAINING PROTEIN"/>
    <property type="match status" value="1"/>
</dbReference>
<dbReference type="Proteomes" id="UP001055453">
    <property type="component" value="Chromosome"/>
</dbReference>